<feature type="coiled-coil region" evidence="15">
    <location>
        <begin position="29"/>
        <end position="56"/>
    </location>
</feature>
<evidence type="ECO:0000256" key="17">
    <source>
        <dbReference type="SAM" id="Phobius"/>
    </source>
</evidence>
<dbReference type="InParanoid" id="A0A077ZP01"/>
<dbReference type="OMA" id="PRECICC"/>
<dbReference type="PROSITE" id="PS51873">
    <property type="entry name" value="TRIAD"/>
    <property type="match status" value="1"/>
</dbReference>
<accession>A0A077ZP01</accession>
<dbReference type="GO" id="GO:0016567">
    <property type="term" value="P:protein ubiquitination"/>
    <property type="evidence" value="ECO:0007669"/>
    <property type="project" value="InterPro"/>
</dbReference>
<dbReference type="GO" id="GO:0061630">
    <property type="term" value="F:ubiquitin protein ligase activity"/>
    <property type="evidence" value="ECO:0007669"/>
    <property type="project" value="UniProtKB-EC"/>
</dbReference>
<dbReference type="PANTHER" id="PTHR11685">
    <property type="entry name" value="RBR FAMILY RING FINGER AND IBR DOMAIN-CONTAINING"/>
    <property type="match status" value="1"/>
</dbReference>
<comment type="subcellular location">
    <subcellularLocation>
        <location evidence="2">Membrane</location>
        <topology evidence="2">Single-pass membrane protein</topology>
    </subcellularLocation>
</comment>
<keyword evidence="9 14" id="KW-0863">Zinc-finger</keyword>
<gene>
    <name evidence="20" type="primary">Contig6614.g7072</name>
    <name evidence="20" type="ORF">STYLEM_640</name>
</gene>
<keyword evidence="8" id="KW-0677">Repeat</keyword>
<keyword evidence="5" id="KW-0808">Transferase</keyword>
<feature type="domain" description="RING-type" evidence="19">
    <location>
        <begin position="109"/>
        <end position="314"/>
    </location>
</feature>
<dbReference type="SMART" id="SM00647">
    <property type="entry name" value="IBR"/>
    <property type="match status" value="2"/>
</dbReference>
<dbReference type="SMART" id="SM00184">
    <property type="entry name" value="RING"/>
    <property type="match status" value="1"/>
</dbReference>
<evidence type="ECO:0000256" key="15">
    <source>
        <dbReference type="SAM" id="Coils"/>
    </source>
</evidence>
<dbReference type="InterPro" id="IPR001841">
    <property type="entry name" value="Znf_RING"/>
</dbReference>
<evidence type="ECO:0000256" key="11">
    <source>
        <dbReference type="ARBA" id="ARBA00022833"/>
    </source>
</evidence>
<dbReference type="CDD" id="cd20336">
    <property type="entry name" value="Rcat_RBR"/>
    <property type="match status" value="1"/>
</dbReference>
<evidence type="ECO:0000256" key="2">
    <source>
        <dbReference type="ARBA" id="ARBA00004167"/>
    </source>
</evidence>
<keyword evidence="10" id="KW-0833">Ubl conjugation pathway</keyword>
<name>A0A077ZP01_STYLE</name>
<evidence type="ECO:0000256" key="12">
    <source>
        <dbReference type="ARBA" id="ARBA00022989"/>
    </source>
</evidence>
<evidence type="ECO:0000256" key="6">
    <source>
        <dbReference type="ARBA" id="ARBA00022692"/>
    </source>
</evidence>
<feature type="region of interest" description="Disordered" evidence="16">
    <location>
        <begin position="70"/>
        <end position="105"/>
    </location>
</feature>
<dbReference type="GO" id="GO:0005737">
    <property type="term" value="C:cytoplasm"/>
    <property type="evidence" value="ECO:0007669"/>
    <property type="project" value="UniProtKB-ARBA"/>
</dbReference>
<dbReference type="OrthoDB" id="286645at2759"/>
<dbReference type="AlphaFoldDB" id="A0A077ZP01"/>
<evidence type="ECO:0000313" key="21">
    <source>
        <dbReference type="Proteomes" id="UP000039865"/>
    </source>
</evidence>
<dbReference type="CDD" id="cd20335">
    <property type="entry name" value="BRcat_RBR"/>
    <property type="match status" value="1"/>
</dbReference>
<keyword evidence="11" id="KW-0862">Zinc</keyword>
<evidence type="ECO:0000256" key="10">
    <source>
        <dbReference type="ARBA" id="ARBA00022786"/>
    </source>
</evidence>
<evidence type="ECO:0000313" key="20">
    <source>
        <dbReference type="EMBL" id="CDW71692.1"/>
    </source>
</evidence>
<dbReference type="InterPro" id="IPR027370">
    <property type="entry name" value="Znf-RING_euk"/>
</dbReference>
<dbReference type="FunFam" id="3.30.40.10:FF:000051">
    <property type="entry name" value="RBR-type E3 ubiquitin transferase"/>
    <property type="match status" value="1"/>
</dbReference>
<evidence type="ECO:0000256" key="16">
    <source>
        <dbReference type="SAM" id="MobiDB-lite"/>
    </source>
</evidence>
<keyword evidence="7" id="KW-0479">Metal-binding</keyword>
<sequence length="436" mass="50193">MAEIQFQNITESVKPNTIYSPQLQIITNSNHKESYEENLNNEIQDLENQDHQNTTQLSTRELLEQQSKISEFQTNSENGSSNQSEEEDDVQESEESNDEESLQQSNTNHFSVCEICFEEDSIFNLVRLNCGHSYCEDCLKIMAIYLIDMTGEIHKLKCPNSQCPAVLARNVIEDLLDSQQYQKYLGLVQNHELVLNKDKRFCPTPDCSNILEKSSFIISSKVLCNKCNNNICFDCQSIWHQGKSCRQFQKEQNLSWALENEVQKCPKCKVMIEKNDGCDHMTCYNCQHYFCWCCGFPVDHILHNEDIQKYLFNQICEDEQQIKLSKLILTYILLAIAVQIISALIFSIGIVLYWIIAPFILYHNITAVYKGVLVKKVVFYLLFIGYPAFICLGLVTGAILGSTYLVFGIIPMGVVHSYHLIKIVSWKRQGKSFRAK</sequence>
<keyword evidence="21" id="KW-1185">Reference proteome</keyword>
<feature type="transmembrane region" description="Helical" evidence="17">
    <location>
        <begin position="328"/>
        <end position="356"/>
    </location>
</feature>
<proteinExistence type="predicted"/>
<dbReference type="InterPro" id="IPR044066">
    <property type="entry name" value="TRIAD_supradom"/>
</dbReference>
<evidence type="ECO:0000256" key="13">
    <source>
        <dbReference type="ARBA" id="ARBA00023136"/>
    </source>
</evidence>
<dbReference type="Pfam" id="PF22191">
    <property type="entry name" value="IBR_1"/>
    <property type="match status" value="1"/>
</dbReference>
<dbReference type="PROSITE" id="PS50089">
    <property type="entry name" value="ZF_RING_2"/>
    <property type="match status" value="1"/>
</dbReference>
<feature type="domain" description="RING-type" evidence="18">
    <location>
        <begin position="113"/>
        <end position="159"/>
    </location>
</feature>
<dbReference type="GO" id="GO:0008270">
    <property type="term" value="F:zinc ion binding"/>
    <property type="evidence" value="ECO:0007669"/>
    <property type="project" value="UniProtKB-KW"/>
</dbReference>
<evidence type="ECO:0000256" key="8">
    <source>
        <dbReference type="ARBA" id="ARBA00022737"/>
    </source>
</evidence>
<organism evidence="20 21">
    <name type="scientific">Stylonychia lemnae</name>
    <name type="common">Ciliate</name>
    <dbReference type="NCBI Taxonomy" id="5949"/>
    <lineage>
        <taxon>Eukaryota</taxon>
        <taxon>Sar</taxon>
        <taxon>Alveolata</taxon>
        <taxon>Ciliophora</taxon>
        <taxon>Intramacronucleata</taxon>
        <taxon>Spirotrichea</taxon>
        <taxon>Stichotrichia</taxon>
        <taxon>Sporadotrichida</taxon>
        <taxon>Oxytrichidae</taxon>
        <taxon>Stylonychinae</taxon>
        <taxon>Stylonychia</taxon>
    </lineage>
</organism>
<dbReference type="PROSITE" id="PS00518">
    <property type="entry name" value="ZF_RING_1"/>
    <property type="match status" value="1"/>
</dbReference>
<dbReference type="Gene3D" id="3.30.40.10">
    <property type="entry name" value="Zinc/RING finger domain, C3HC4 (zinc finger)"/>
    <property type="match status" value="1"/>
</dbReference>
<evidence type="ECO:0000256" key="5">
    <source>
        <dbReference type="ARBA" id="ARBA00022679"/>
    </source>
</evidence>
<feature type="compositionally biased region" description="Acidic residues" evidence="16">
    <location>
        <begin position="84"/>
        <end position="101"/>
    </location>
</feature>
<feature type="transmembrane region" description="Helical" evidence="17">
    <location>
        <begin position="405"/>
        <end position="424"/>
    </location>
</feature>
<comment type="catalytic activity">
    <reaction evidence="1">
        <text>[E2 ubiquitin-conjugating enzyme]-S-ubiquitinyl-L-cysteine + [acceptor protein]-L-lysine = [E2 ubiquitin-conjugating enzyme]-L-cysteine + [acceptor protein]-N(6)-ubiquitinyl-L-lysine.</text>
        <dbReference type="EC" id="2.3.2.31"/>
    </reaction>
</comment>
<evidence type="ECO:0000256" key="9">
    <source>
        <dbReference type="ARBA" id="ARBA00022771"/>
    </source>
</evidence>
<keyword evidence="13 17" id="KW-0472">Membrane</keyword>
<dbReference type="Proteomes" id="UP000039865">
    <property type="component" value="Unassembled WGS sequence"/>
</dbReference>
<reference evidence="20 21" key="1">
    <citation type="submission" date="2014-06" db="EMBL/GenBank/DDBJ databases">
        <authorList>
            <person name="Swart Estienne"/>
        </authorList>
    </citation>
    <scope>NUCLEOTIDE SEQUENCE [LARGE SCALE GENOMIC DNA]</scope>
    <source>
        <strain evidence="20 21">130c</strain>
    </source>
</reference>
<keyword evidence="6 17" id="KW-0812">Transmembrane</keyword>
<evidence type="ECO:0000256" key="14">
    <source>
        <dbReference type="PROSITE-ProRule" id="PRU00175"/>
    </source>
</evidence>
<evidence type="ECO:0000256" key="7">
    <source>
        <dbReference type="ARBA" id="ARBA00022723"/>
    </source>
</evidence>
<evidence type="ECO:0000259" key="18">
    <source>
        <dbReference type="PROSITE" id="PS50089"/>
    </source>
</evidence>
<comment type="pathway">
    <text evidence="3">Protein modification; protein ubiquitination.</text>
</comment>
<dbReference type="InterPro" id="IPR013083">
    <property type="entry name" value="Znf_RING/FYVE/PHD"/>
</dbReference>
<feature type="transmembrane region" description="Helical" evidence="17">
    <location>
        <begin position="377"/>
        <end position="399"/>
    </location>
</feature>
<protein>
    <recommendedName>
        <fullName evidence="4">RBR-type E3 ubiquitin transferase</fullName>
        <ecNumber evidence="4">2.3.2.31</ecNumber>
    </recommendedName>
</protein>
<dbReference type="EMBL" id="CCKQ01000610">
    <property type="protein sequence ID" value="CDW71692.1"/>
    <property type="molecule type" value="Genomic_DNA"/>
</dbReference>
<dbReference type="GO" id="GO:0031090">
    <property type="term" value="C:organelle membrane"/>
    <property type="evidence" value="ECO:0007669"/>
    <property type="project" value="UniProtKB-ARBA"/>
</dbReference>
<evidence type="ECO:0000259" key="19">
    <source>
        <dbReference type="PROSITE" id="PS51873"/>
    </source>
</evidence>
<dbReference type="InterPro" id="IPR017907">
    <property type="entry name" value="Znf_RING_CS"/>
</dbReference>
<dbReference type="InterPro" id="IPR031127">
    <property type="entry name" value="E3_UB_ligase_RBR"/>
</dbReference>
<dbReference type="EC" id="2.3.2.31" evidence="4"/>
<evidence type="ECO:0000256" key="1">
    <source>
        <dbReference type="ARBA" id="ARBA00001798"/>
    </source>
</evidence>
<dbReference type="Pfam" id="PF13445">
    <property type="entry name" value="zf-RING_UBOX"/>
    <property type="match status" value="1"/>
</dbReference>
<evidence type="ECO:0000256" key="3">
    <source>
        <dbReference type="ARBA" id="ARBA00004906"/>
    </source>
</evidence>
<keyword evidence="15" id="KW-0175">Coiled coil</keyword>
<evidence type="ECO:0000256" key="4">
    <source>
        <dbReference type="ARBA" id="ARBA00012251"/>
    </source>
</evidence>
<dbReference type="InterPro" id="IPR002867">
    <property type="entry name" value="IBR_dom"/>
</dbReference>
<keyword evidence="12 17" id="KW-1133">Transmembrane helix</keyword>
<dbReference type="Gene3D" id="1.20.120.1750">
    <property type="match status" value="1"/>
</dbReference>
<dbReference type="SUPFAM" id="SSF57850">
    <property type="entry name" value="RING/U-box"/>
    <property type="match status" value="3"/>
</dbReference>
<dbReference type="Pfam" id="PF01485">
    <property type="entry name" value="IBR"/>
    <property type="match status" value="1"/>
</dbReference>